<feature type="signal peptide" evidence="1">
    <location>
        <begin position="1"/>
        <end position="41"/>
    </location>
</feature>
<evidence type="ECO:0000313" key="3">
    <source>
        <dbReference type="Proteomes" id="UP000316621"/>
    </source>
</evidence>
<dbReference type="Proteomes" id="UP000316621">
    <property type="component" value="Chromosome 4"/>
</dbReference>
<evidence type="ECO:0000256" key="1">
    <source>
        <dbReference type="SAM" id="SignalP"/>
    </source>
</evidence>
<protein>
    <submittedName>
        <fullName evidence="2">Uncharacterized protein</fullName>
    </submittedName>
</protein>
<dbReference type="Gramene" id="RZC59418">
    <property type="protein sequence ID" value="RZC59418"/>
    <property type="gene ID" value="C5167_006714"/>
</dbReference>
<dbReference type="EMBL" id="CM010718">
    <property type="protein sequence ID" value="RZC59418.1"/>
    <property type="molecule type" value="Genomic_DNA"/>
</dbReference>
<organism evidence="2 3">
    <name type="scientific">Papaver somniferum</name>
    <name type="common">Opium poppy</name>
    <dbReference type="NCBI Taxonomy" id="3469"/>
    <lineage>
        <taxon>Eukaryota</taxon>
        <taxon>Viridiplantae</taxon>
        <taxon>Streptophyta</taxon>
        <taxon>Embryophyta</taxon>
        <taxon>Tracheophyta</taxon>
        <taxon>Spermatophyta</taxon>
        <taxon>Magnoliopsida</taxon>
        <taxon>Ranunculales</taxon>
        <taxon>Papaveraceae</taxon>
        <taxon>Papaveroideae</taxon>
        <taxon>Papaver</taxon>
    </lineage>
</organism>
<accession>A0A4Y7JHZ3</accession>
<feature type="chain" id="PRO_5021457577" evidence="1">
    <location>
        <begin position="42"/>
        <end position="106"/>
    </location>
</feature>
<proteinExistence type="predicted"/>
<reference evidence="2 3" key="1">
    <citation type="journal article" date="2018" name="Science">
        <title>The opium poppy genome and morphinan production.</title>
        <authorList>
            <person name="Guo L."/>
            <person name="Winzer T."/>
            <person name="Yang X."/>
            <person name="Li Y."/>
            <person name="Ning Z."/>
            <person name="He Z."/>
            <person name="Teodor R."/>
            <person name="Lu Y."/>
            <person name="Bowser T.A."/>
            <person name="Graham I.A."/>
            <person name="Ye K."/>
        </authorList>
    </citation>
    <scope>NUCLEOTIDE SEQUENCE [LARGE SCALE GENOMIC DNA]</scope>
    <source>
        <strain evidence="3">cv. HN1</strain>
        <tissue evidence="2">Leaves</tissue>
    </source>
</reference>
<dbReference type="AlphaFoldDB" id="A0A4Y7JHZ3"/>
<sequence length="106" mass="12430">MFNLLTIPCWVIYGKRLQMISRMRLMWLLTIVLDLSLQNLAKDVLCLGVEVRLRQSYKVFLVLNKKSFISHRDYAFCLQLRLRVMDLIRSSFSVNDGMNDEVSPST</sequence>
<gene>
    <name evidence="2" type="ORF">C5167_006714</name>
</gene>
<keyword evidence="3" id="KW-1185">Reference proteome</keyword>
<name>A0A4Y7JHZ3_PAPSO</name>
<evidence type="ECO:0000313" key="2">
    <source>
        <dbReference type="EMBL" id="RZC59418.1"/>
    </source>
</evidence>
<keyword evidence="1" id="KW-0732">Signal</keyword>